<dbReference type="GO" id="GO:0045004">
    <property type="term" value="P:DNA replication proofreading"/>
    <property type="evidence" value="ECO:0007669"/>
    <property type="project" value="TreeGrafter"/>
</dbReference>
<dbReference type="InterPro" id="IPR012337">
    <property type="entry name" value="RNaseH-like_sf"/>
</dbReference>
<evidence type="ECO:0000256" key="2">
    <source>
        <dbReference type="ARBA" id="ARBA00025483"/>
    </source>
</evidence>
<feature type="transmembrane region" description="Helical" evidence="5">
    <location>
        <begin position="12"/>
        <end position="34"/>
    </location>
</feature>
<dbReference type="SMART" id="SM00479">
    <property type="entry name" value="EXOIII"/>
    <property type="match status" value="1"/>
</dbReference>
<organism evidence="7 8">
    <name type="scientific">Tritonibacter litoralis</name>
    <dbReference type="NCBI Taxonomy" id="2662264"/>
    <lineage>
        <taxon>Bacteria</taxon>
        <taxon>Pseudomonadati</taxon>
        <taxon>Pseudomonadota</taxon>
        <taxon>Alphaproteobacteria</taxon>
        <taxon>Rhodobacterales</taxon>
        <taxon>Paracoccaceae</taxon>
        <taxon>Tritonibacter</taxon>
    </lineage>
</organism>
<proteinExistence type="predicted"/>
<feature type="transmembrane region" description="Helical" evidence="5">
    <location>
        <begin position="46"/>
        <end position="68"/>
    </location>
</feature>
<keyword evidence="8" id="KW-1185">Reference proteome</keyword>
<comment type="caution">
    <text evidence="7">The sequence shown here is derived from an EMBL/GenBank/DDBJ whole genome shotgun (WGS) entry which is preliminary data.</text>
</comment>
<comment type="subunit">
    <text evidence="3">DNA polymerase III contains a core (composed of alpha, epsilon and theta chains) that associates with a tau subunit. This core dimerizes to form the POLIII' complex. PolIII' associates with the gamma complex (composed of gamma, delta, delta', psi and chi chains) and with the beta chain to form the complete DNA polymerase III complex.</text>
</comment>
<feature type="domain" description="Exonuclease" evidence="6">
    <location>
        <begin position="278"/>
        <end position="447"/>
    </location>
</feature>
<comment type="function">
    <text evidence="2">DNA polymerase III is a complex, multichain enzyme responsible for most of the replicative synthesis in bacteria. The epsilon subunit contain the editing function and is a proofreading 3'-5' exonuclease.</text>
</comment>
<evidence type="ECO:0000256" key="5">
    <source>
        <dbReference type="SAM" id="Phobius"/>
    </source>
</evidence>
<dbReference type="GO" id="GO:0005829">
    <property type="term" value="C:cytosol"/>
    <property type="evidence" value="ECO:0007669"/>
    <property type="project" value="TreeGrafter"/>
</dbReference>
<keyword evidence="5" id="KW-1133">Transmembrane helix</keyword>
<dbReference type="SUPFAM" id="SSF53098">
    <property type="entry name" value="Ribonuclease H-like"/>
    <property type="match status" value="1"/>
</dbReference>
<keyword evidence="5" id="KW-0472">Membrane</keyword>
<keyword evidence="7" id="KW-0378">Hydrolase</keyword>
<dbReference type="Proteomes" id="UP000444174">
    <property type="component" value="Unassembled WGS sequence"/>
</dbReference>
<evidence type="ECO:0000256" key="1">
    <source>
        <dbReference type="ARBA" id="ARBA00012417"/>
    </source>
</evidence>
<evidence type="ECO:0000313" key="7">
    <source>
        <dbReference type="EMBL" id="MQQ09709.1"/>
    </source>
</evidence>
<keyword evidence="7" id="KW-0540">Nuclease</keyword>
<evidence type="ECO:0000256" key="4">
    <source>
        <dbReference type="ARBA" id="ARBA00049244"/>
    </source>
</evidence>
<keyword evidence="7" id="KW-0269">Exonuclease</keyword>
<dbReference type="Pfam" id="PF00929">
    <property type="entry name" value="RNase_T"/>
    <property type="match status" value="1"/>
</dbReference>
<gene>
    <name evidence="7" type="ORF">GFB49_14675</name>
</gene>
<dbReference type="GO" id="GO:0003677">
    <property type="term" value="F:DNA binding"/>
    <property type="evidence" value="ECO:0007669"/>
    <property type="project" value="InterPro"/>
</dbReference>
<comment type="catalytic activity">
    <reaction evidence="4">
        <text>DNA(n) + a 2'-deoxyribonucleoside 5'-triphosphate = DNA(n+1) + diphosphate</text>
        <dbReference type="Rhea" id="RHEA:22508"/>
        <dbReference type="Rhea" id="RHEA-COMP:17339"/>
        <dbReference type="Rhea" id="RHEA-COMP:17340"/>
        <dbReference type="ChEBI" id="CHEBI:33019"/>
        <dbReference type="ChEBI" id="CHEBI:61560"/>
        <dbReference type="ChEBI" id="CHEBI:173112"/>
        <dbReference type="EC" id="2.7.7.7"/>
    </reaction>
</comment>
<dbReference type="FunFam" id="3.30.420.10:FF:000045">
    <property type="entry name" value="3'-5' exonuclease DinG"/>
    <property type="match status" value="1"/>
</dbReference>
<dbReference type="PANTHER" id="PTHR30231:SF41">
    <property type="entry name" value="DNA POLYMERASE III SUBUNIT EPSILON"/>
    <property type="match status" value="1"/>
</dbReference>
<dbReference type="InterPro" id="IPR006054">
    <property type="entry name" value="DnaQ"/>
</dbReference>
<dbReference type="EMBL" id="WIBF01000009">
    <property type="protein sequence ID" value="MQQ09709.1"/>
    <property type="molecule type" value="Genomic_DNA"/>
</dbReference>
<dbReference type="EC" id="2.7.7.7" evidence="1"/>
<keyword evidence="5" id="KW-0812">Transmembrane</keyword>
<name>A0A843YKK7_9RHOB</name>
<dbReference type="GO" id="GO:0003887">
    <property type="term" value="F:DNA-directed DNA polymerase activity"/>
    <property type="evidence" value="ECO:0007669"/>
    <property type="project" value="UniProtKB-EC"/>
</dbReference>
<reference evidence="7 8" key="1">
    <citation type="submission" date="2019-10" db="EMBL/GenBank/DDBJ databases">
        <title>Epibacterium sp. nov., isolated from seawater.</title>
        <authorList>
            <person name="Zhang X."/>
            <person name="Li N."/>
        </authorList>
    </citation>
    <scope>NUCLEOTIDE SEQUENCE [LARGE SCALE GENOMIC DNA]</scope>
    <source>
        <strain evidence="7 8">SM1979</strain>
    </source>
</reference>
<evidence type="ECO:0000313" key="8">
    <source>
        <dbReference type="Proteomes" id="UP000444174"/>
    </source>
</evidence>
<evidence type="ECO:0000259" key="6">
    <source>
        <dbReference type="SMART" id="SM00479"/>
    </source>
</evidence>
<dbReference type="AlphaFoldDB" id="A0A843YKK7"/>
<accession>A0A843YKK7</accession>
<dbReference type="PANTHER" id="PTHR30231">
    <property type="entry name" value="DNA POLYMERASE III SUBUNIT EPSILON"/>
    <property type="match status" value="1"/>
</dbReference>
<dbReference type="CDD" id="cd06127">
    <property type="entry name" value="DEDDh"/>
    <property type="match status" value="1"/>
</dbReference>
<dbReference type="GO" id="GO:0008408">
    <property type="term" value="F:3'-5' exonuclease activity"/>
    <property type="evidence" value="ECO:0007669"/>
    <property type="project" value="TreeGrafter"/>
</dbReference>
<dbReference type="NCBIfam" id="TIGR00573">
    <property type="entry name" value="dnaq"/>
    <property type="match status" value="1"/>
</dbReference>
<evidence type="ECO:0000256" key="3">
    <source>
        <dbReference type="ARBA" id="ARBA00026073"/>
    </source>
</evidence>
<dbReference type="InterPro" id="IPR036397">
    <property type="entry name" value="RNaseH_sf"/>
</dbReference>
<dbReference type="RefSeq" id="WP_153216682.1">
    <property type="nucleotide sequence ID" value="NZ_WIBF01000009.1"/>
</dbReference>
<dbReference type="InterPro" id="IPR013520">
    <property type="entry name" value="Ribonucl_H"/>
</dbReference>
<sequence>MRRDLSLRTRVLLFFALIALSSLAALGGGLWLGLTHAATGDLVGGFLSAGLVAGIGILGITAGVWLLFDENVAKPIERLSAEMRSRAHAGVASAIETDHAKYLGDLAPAARAISGQLSHGSTKAARAVADATQHLAAERAQLTALLTDIPMAIMLVNPAHQITLYDGQAADVLAQIHVPRLNASIFDYFDQGDILAGYKELRGKRTLVEVTLQADGGNLEVDARMIALSHGQGYMLILDDAHLSATSDDTRPLIFDFSLTGTQTSPKPLKDRALTELDFVVFDTETTGLMPHKDDIVQLGAVRVVNGRIVAGEEMNTLVNPGRAIPASSTKVHGIADKMVADAPDPMTVTQKFHRYATGAVIVAHNAPFDMAFMRRYGNASQLEWTQPILDTVLLSAILFGASAPHTLDALCDRLDVTIPAALRHTALGDAHATAEVLCRMLPMLNSRGLTTFDRILCETRKHGKLLEDLN</sequence>
<protein>
    <recommendedName>
        <fullName evidence="1">DNA-directed DNA polymerase</fullName>
        <ecNumber evidence="1">2.7.7.7</ecNumber>
    </recommendedName>
</protein>
<dbReference type="Gene3D" id="3.30.420.10">
    <property type="entry name" value="Ribonuclease H-like superfamily/Ribonuclease H"/>
    <property type="match status" value="1"/>
</dbReference>